<dbReference type="Gene3D" id="1.10.472.30">
    <property type="entry name" value="Transcription elongation factor S-II, central domain"/>
    <property type="match status" value="1"/>
</dbReference>
<dbReference type="Pfam" id="PF07500">
    <property type="entry name" value="TFIIS_M"/>
    <property type="match status" value="1"/>
</dbReference>
<sequence length="809" mass="89477">MGAAGTMERELLEAFEAVRKAADAVGEGESPEAARCVDALRRLRGARVTTAALVSTQVGKRIRYLTKHPHSSIKSTASDLLGYWKKVVIEEDKKNGSPQNGKSSSTMVKIEKVEPMKIVKASPRATVNKDMNVSVVKHKGGKVEKFSNPELRTLSVKVEKVQKESQEVSSVENPSPVQNGRPRLTSIVKCGDASRDRFRVILGDAFSRVSEETRKDDREEVMNMVDKVEACDPFRVAVTVECALFQKLGSFNGPNKQRYRSLMFNLKDDNNTDFRRRVLLGQIGPERFADLTPAEMASDTRKLENKKIQEKALFECERGGAPKATTDQFKCGSLDFSQRALQVQNMNGKGKLGNIFPTVCFAFPLLNPVSGSSGPSPVFQEFSSPIINLELIRARAGGAGEDHLSALPDDVLRLILLRLPSTAEAARFSALSRRWRDLWTTLTELRFPDVTDLASVSAVLRRHPAPVLHKLHVRHELTVASGRVPDKIAAVLGLAAPRLEGELCFEIITPANQNPAAEAAEIGGAFQIPCFKKATEIIIILSDHLGIRLPPIGVFAKLTVLQLSHLDKQNQRDLGGAVSSEGCPSLQHLLLIKCHVSSHLAIRSESLLRVHLFELRGLERLTVVAPVLKELGVNYCFVMSVARADISAPAVEELHWIDVFDPFLVQFSAMPRLRSLAVWGAPSRIYDVGKSHSLPLLQRIVSAREVHILLMYPFDMANFDLMVEAEKTLPAVEILSLKFCTEGHAFGPCLFTFLRVCTGIRQLDLDFDDDSKVGCVPCSSGDCICDQPREWETMNIHLNFLQKKLKSTI</sequence>
<dbReference type="CDD" id="cd00183">
    <property type="entry name" value="TFIIS_I"/>
    <property type="match status" value="1"/>
</dbReference>
<dbReference type="InterPro" id="IPR036047">
    <property type="entry name" value="F-box-like_dom_sf"/>
</dbReference>
<dbReference type="eggNOG" id="KOG1105">
    <property type="taxonomic scope" value="Eukaryota"/>
</dbReference>
<dbReference type="PANTHER" id="PTHR34709:SF61">
    <property type="entry name" value="OS07G0229100 PROTEIN"/>
    <property type="match status" value="1"/>
</dbReference>
<dbReference type="PROSITE" id="PS51319">
    <property type="entry name" value="TFIIS_N"/>
    <property type="match status" value="1"/>
</dbReference>
<dbReference type="PANTHER" id="PTHR34709">
    <property type="entry name" value="OS10G0396666 PROTEIN"/>
    <property type="match status" value="1"/>
</dbReference>
<reference evidence="7" key="1">
    <citation type="journal article" date="2013" name="Nat. Commun.">
        <title>Whole-genome sequencing of Oryza brachyantha reveals mechanisms underlying Oryza genome evolution.</title>
        <authorList>
            <person name="Chen J."/>
            <person name="Huang Q."/>
            <person name="Gao D."/>
            <person name="Wang J."/>
            <person name="Lang Y."/>
            <person name="Liu T."/>
            <person name="Li B."/>
            <person name="Bai Z."/>
            <person name="Luis Goicoechea J."/>
            <person name="Liang C."/>
            <person name="Chen C."/>
            <person name="Zhang W."/>
            <person name="Sun S."/>
            <person name="Liao Y."/>
            <person name="Zhang X."/>
            <person name="Yang L."/>
            <person name="Song C."/>
            <person name="Wang M."/>
            <person name="Shi J."/>
            <person name="Liu G."/>
            <person name="Liu J."/>
            <person name="Zhou H."/>
            <person name="Zhou W."/>
            <person name="Yu Q."/>
            <person name="An N."/>
            <person name="Chen Y."/>
            <person name="Cai Q."/>
            <person name="Wang B."/>
            <person name="Liu B."/>
            <person name="Min J."/>
            <person name="Huang Y."/>
            <person name="Wu H."/>
            <person name="Li Z."/>
            <person name="Zhang Y."/>
            <person name="Yin Y."/>
            <person name="Song W."/>
            <person name="Jiang J."/>
            <person name="Jackson S.A."/>
            <person name="Wing R.A."/>
            <person name="Wang J."/>
            <person name="Chen M."/>
        </authorList>
    </citation>
    <scope>NUCLEOTIDE SEQUENCE [LARGE SCALE GENOMIC DNA]</scope>
    <source>
        <strain evidence="7">cv. IRGC 101232</strain>
    </source>
</reference>
<dbReference type="AlphaFoldDB" id="J3MJJ9"/>
<dbReference type="Pfam" id="PF00646">
    <property type="entry name" value="F-box"/>
    <property type="match status" value="1"/>
</dbReference>
<dbReference type="InterPro" id="IPR003617">
    <property type="entry name" value="TFIIS/CRSP70_N_sub"/>
</dbReference>
<dbReference type="InterPro" id="IPR003618">
    <property type="entry name" value="TFIIS_cen_dom"/>
</dbReference>
<dbReference type="Gramene" id="OB07G15810.1">
    <property type="protein sequence ID" value="OB07G15810.1"/>
    <property type="gene ID" value="OB07G15810"/>
</dbReference>
<dbReference type="InterPro" id="IPR032675">
    <property type="entry name" value="LRR_dom_sf"/>
</dbReference>
<dbReference type="InterPro" id="IPR055312">
    <property type="entry name" value="FBL15-like"/>
</dbReference>
<evidence type="ECO:0000313" key="7">
    <source>
        <dbReference type="EnsemblPlants" id="OB07G15810.1"/>
    </source>
</evidence>
<dbReference type="Proteomes" id="UP000006038">
    <property type="component" value="Chromosome 7"/>
</dbReference>
<feature type="domain" description="TFIIS N-terminal" evidence="5">
    <location>
        <begin position="16"/>
        <end position="91"/>
    </location>
</feature>
<reference evidence="7" key="2">
    <citation type="submission" date="2013-04" db="UniProtKB">
        <authorList>
            <consortium name="EnsemblPlants"/>
        </authorList>
    </citation>
    <scope>IDENTIFICATION</scope>
</reference>
<dbReference type="SMART" id="SM00510">
    <property type="entry name" value="TFS2M"/>
    <property type="match status" value="1"/>
</dbReference>
<dbReference type="SUPFAM" id="SSF46942">
    <property type="entry name" value="Elongation factor TFIIS domain 2"/>
    <property type="match status" value="1"/>
</dbReference>
<evidence type="ECO:0000256" key="1">
    <source>
        <dbReference type="ARBA" id="ARBA00004123"/>
    </source>
</evidence>
<evidence type="ECO:0000259" key="4">
    <source>
        <dbReference type="PROSITE" id="PS50181"/>
    </source>
</evidence>
<protein>
    <recommendedName>
        <fullName evidence="9">TFIIS N-terminal domain-containing protein</fullName>
    </recommendedName>
</protein>
<organism evidence="7">
    <name type="scientific">Oryza brachyantha</name>
    <name type="common">malo sina</name>
    <dbReference type="NCBI Taxonomy" id="4533"/>
    <lineage>
        <taxon>Eukaryota</taxon>
        <taxon>Viridiplantae</taxon>
        <taxon>Streptophyta</taxon>
        <taxon>Embryophyta</taxon>
        <taxon>Tracheophyta</taxon>
        <taxon>Spermatophyta</taxon>
        <taxon>Magnoliopsida</taxon>
        <taxon>Liliopsida</taxon>
        <taxon>Poales</taxon>
        <taxon>Poaceae</taxon>
        <taxon>BOP clade</taxon>
        <taxon>Oryzoideae</taxon>
        <taxon>Oryzeae</taxon>
        <taxon>Oryzinae</taxon>
        <taxon>Oryza</taxon>
    </lineage>
</organism>
<dbReference type="PROSITE" id="PS51321">
    <property type="entry name" value="TFIIS_CENTRAL"/>
    <property type="match status" value="1"/>
</dbReference>
<dbReference type="PROSITE" id="PS50181">
    <property type="entry name" value="FBOX"/>
    <property type="match status" value="1"/>
</dbReference>
<dbReference type="GO" id="GO:0005634">
    <property type="term" value="C:nucleus"/>
    <property type="evidence" value="ECO:0007669"/>
    <property type="project" value="UniProtKB-SubCell"/>
</dbReference>
<feature type="domain" description="F-box" evidence="4">
    <location>
        <begin position="401"/>
        <end position="450"/>
    </location>
</feature>
<name>J3MJJ9_ORYBR</name>
<dbReference type="InterPro" id="IPR001810">
    <property type="entry name" value="F-box_dom"/>
</dbReference>
<dbReference type="SMART" id="SM00509">
    <property type="entry name" value="TFS2N"/>
    <property type="match status" value="1"/>
</dbReference>
<evidence type="ECO:0000256" key="3">
    <source>
        <dbReference type="PROSITE-ProRule" id="PRU00649"/>
    </source>
</evidence>
<dbReference type="HOGENOM" id="CLU_348645_0_0_1"/>
<evidence type="ECO:0000259" key="5">
    <source>
        <dbReference type="PROSITE" id="PS51319"/>
    </source>
</evidence>
<dbReference type="SUPFAM" id="SSF47676">
    <property type="entry name" value="Conserved domain common to transcription factors TFIIS, elongin A, CRSP70"/>
    <property type="match status" value="1"/>
</dbReference>
<dbReference type="InterPro" id="IPR035441">
    <property type="entry name" value="TFIIS/LEDGF_dom_sf"/>
</dbReference>
<evidence type="ECO:0000256" key="2">
    <source>
        <dbReference type="ARBA" id="ARBA00023242"/>
    </source>
</evidence>
<proteinExistence type="predicted"/>
<evidence type="ECO:0000259" key="6">
    <source>
        <dbReference type="PROSITE" id="PS51321"/>
    </source>
</evidence>
<comment type="subcellular location">
    <subcellularLocation>
        <location evidence="1 3">Nucleus</location>
    </subcellularLocation>
</comment>
<dbReference type="STRING" id="4533.J3MJJ9"/>
<feature type="domain" description="TFIIS central" evidence="6">
    <location>
        <begin position="194"/>
        <end position="324"/>
    </location>
</feature>
<dbReference type="EnsemblPlants" id="OB07G15810.1">
    <property type="protein sequence ID" value="OB07G15810.1"/>
    <property type="gene ID" value="OB07G15810"/>
</dbReference>
<dbReference type="SUPFAM" id="SSF81383">
    <property type="entry name" value="F-box domain"/>
    <property type="match status" value="1"/>
</dbReference>
<dbReference type="Pfam" id="PF08711">
    <property type="entry name" value="Med26"/>
    <property type="match status" value="1"/>
</dbReference>
<dbReference type="InterPro" id="IPR017923">
    <property type="entry name" value="TFIIS_N"/>
</dbReference>
<dbReference type="SUPFAM" id="SSF52047">
    <property type="entry name" value="RNI-like"/>
    <property type="match status" value="1"/>
</dbReference>
<dbReference type="Gene3D" id="1.20.930.10">
    <property type="entry name" value="Conserved domain common to transcription factors TFIIS, elongin A, CRSP70"/>
    <property type="match status" value="1"/>
</dbReference>
<accession>J3MJJ9</accession>
<dbReference type="InterPro" id="IPR036575">
    <property type="entry name" value="TFIIS_cen_dom_sf"/>
</dbReference>
<evidence type="ECO:0008006" key="9">
    <source>
        <dbReference type="Google" id="ProtNLM"/>
    </source>
</evidence>
<dbReference type="GO" id="GO:0006351">
    <property type="term" value="P:DNA-templated transcription"/>
    <property type="evidence" value="ECO:0007669"/>
    <property type="project" value="InterPro"/>
</dbReference>
<keyword evidence="2 3" id="KW-0539">Nucleus</keyword>
<dbReference type="Gene3D" id="3.80.10.10">
    <property type="entry name" value="Ribonuclease Inhibitor"/>
    <property type="match status" value="1"/>
</dbReference>
<keyword evidence="8" id="KW-1185">Reference proteome</keyword>
<evidence type="ECO:0000313" key="8">
    <source>
        <dbReference type="Proteomes" id="UP000006038"/>
    </source>
</evidence>